<protein>
    <recommendedName>
        <fullName evidence="1 12">Mitogen-activated protein kinase</fullName>
        <ecNumber evidence="1 12">2.7.11.24</ecNumber>
    </recommendedName>
</protein>
<dbReference type="FunFam" id="1.10.510.10:FF:000040">
    <property type="entry name" value="Mitogen-activated protein kinase"/>
    <property type="match status" value="1"/>
</dbReference>
<dbReference type="GO" id="GO:0005524">
    <property type="term" value="F:ATP binding"/>
    <property type="evidence" value="ECO:0007669"/>
    <property type="project" value="UniProtKB-UniRule"/>
</dbReference>
<dbReference type="SUPFAM" id="SSF143791">
    <property type="entry name" value="DUSP-like"/>
    <property type="match status" value="1"/>
</dbReference>
<dbReference type="SUPFAM" id="SSF56112">
    <property type="entry name" value="Protein kinase-like (PK-like)"/>
    <property type="match status" value="1"/>
</dbReference>
<keyword evidence="6 12" id="KW-0418">Kinase</keyword>
<keyword evidence="2 12" id="KW-0723">Serine/threonine-protein kinase</keyword>
<keyword evidence="10" id="KW-0862">Zinc</keyword>
<dbReference type="PROSITE" id="PS00108">
    <property type="entry name" value="PROTEIN_KINASE_ST"/>
    <property type="match status" value="1"/>
</dbReference>
<evidence type="ECO:0000259" key="15">
    <source>
        <dbReference type="PROSITE" id="PS50271"/>
    </source>
</evidence>
<dbReference type="Gene3D" id="3.30.40.10">
    <property type="entry name" value="Zinc/RING finger domain, C3HC4 (zinc finger)"/>
    <property type="match status" value="1"/>
</dbReference>
<evidence type="ECO:0000313" key="17">
    <source>
        <dbReference type="EMBL" id="OZJ05242.1"/>
    </source>
</evidence>
<keyword evidence="9" id="KW-0560">Oxidoreductase</keyword>
<dbReference type="SUPFAM" id="SSF51905">
    <property type="entry name" value="FAD/NAD(P)-binding domain"/>
    <property type="match status" value="2"/>
</dbReference>
<dbReference type="InterPro" id="IPR003527">
    <property type="entry name" value="MAP_kinase_CS"/>
</dbReference>
<feature type="region of interest" description="Disordered" evidence="13">
    <location>
        <begin position="1223"/>
        <end position="1254"/>
    </location>
</feature>
<keyword evidence="4 12" id="KW-0808">Transferase</keyword>
<dbReference type="InterPro" id="IPR035927">
    <property type="entry name" value="DUSP-like_sf"/>
</dbReference>
<dbReference type="PANTHER" id="PTHR24055">
    <property type="entry name" value="MITOGEN-ACTIVATED PROTEIN KINASE"/>
    <property type="match status" value="1"/>
</dbReference>
<dbReference type="InterPro" id="IPR050117">
    <property type="entry name" value="MAPK"/>
</dbReference>
<dbReference type="InterPro" id="IPR013083">
    <property type="entry name" value="Znf_RING/FYVE/PHD"/>
</dbReference>
<keyword evidence="12" id="KW-0460">Magnesium</keyword>
<dbReference type="Pfam" id="PF00743">
    <property type="entry name" value="FMO-like"/>
    <property type="match status" value="2"/>
</dbReference>
<dbReference type="Pfam" id="PF02148">
    <property type="entry name" value="zf-UBP"/>
    <property type="match status" value="1"/>
</dbReference>
<evidence type="ECO:0000256" key="7">
    <source>
        <dbReference type="ARBA" id="ARBA00022827"/>
    </source>
</evidence>
<dbReference type="PROSITE" id="PS01351">
    <property type="entry name" value="MAPK"/>
    <property type="match status" value="1"/>
</dbReference>
<dbReference type="PROSITE" id="PS00107">
    <property type="entry name" value="PROTEIN_KINASE_ATP"/>
    <property type="match status" value="1"/>
</dbReference>
<dbReference type="Pfam" id="PF12937">
    <property type="entry name" value="F-box-like"/>
    <property type="match status" value="1"/>
</dbReference>
<dbReference type="Gene3D" id="1.10.510.10">
    <property type="entry name" value="Transferase(Phosphotransferase) domain 1"/>
    <property type="match status" value="1"/>
</dbReference>
<dbReference type="Proteomes" id="UP000242875">
    <property type="component" value="Unassembled WGS sequence"/>
</dbReference>
<dbReference type="GO" id="GO:0050661">
    <property type="term" value="F:NADP binding"/>
    <property type="evidence" value="ECO:0007669"/>
    <property type="project" value="InterPro"/>
</dbReference>
<dbReference type="OrthoDB" id="192887at2759"/>
<evidence type="ECO:0000256" key="8">
    <source>
        <dbReference type="ARBA" id="ARBA00022840"/>
    </source>
</evidence>
<dbReference type="InterPro" id="IPR001810">
    <property type="entry name" value="F-box_dom"/>
</dbReference>
<evidence type="ECO:0000256" key="11">
    <source>
        <dbReference type="PROSITE-ProRule" id="PRU10141"/>
    </source>
</evidence>
<name>A0A261Y3T7_9FUNG</name>
<dbReference type="SMART" id="SM00290">
    <property type="entry name" value="ZnF_UBP"/>
    <property type="match status" value="1"/>
</dbReference>
<dbReference type="InterPro" id="IPR036047">
    <property type="entry name" value="F-box-like_dom_sf"/>
</dbReference>
<keyword evidence="5 11" id="KW-0547">Nucleotide-binding</keyword>
<dbReference type="EMBL" id="MVBO01000019">
    <property type="protein sequence ID" value="OZJ05242.1"/>
    <property type="molecule type" value="Genomic_DNA"/>
</dbReference>
<dbReference type="InterPro" id="IPR008271">
    <property type="entry name" value="Ser/Thr_kinase_AS"/>
</dbReference>
<dbReference type="GO" id="GO:0004843">
    <property type="term" value="F:cysteine-type deubiquitinase activity"/>
    <property type="evidence" value="ECO:0007669"/>
    <property type="project" value="InterPro"/>
</dbReference>
<evidence type="ECO:0000256" key="10">
    <source>
        <dbReference type="PROSITE-ProRule" id="PRU00502"/>
    </source>
</evidence>
<evidence type="ECO:0000256" key="3">
    <source>
        <dbReference type="ARBA" id="ARBA00022630"/>
    </source>
</evidence>
<keyword evidence="7" id="KW-0274">FAD</keyword>
<feature type="domain" description="Protein kinase" evidence="14">
    <location>
        <begin position="803"/>
        <end position="1103"/>
    </location>
</feature>
<dbReference type="Gene3D" id="3.30.200.20">
    <property type="entry name" value="Phosphorylase Kinase, domain 1"/>
    <property type="match status" value="1"/>
</dbReference>
<keyword evidence="10" id="KW-0479">Metal-binding</keyword>
<evidence type="ECO:0000256" key="1">
    <source>
        <dbReference type="ARBA" id="ARBA00012411"/>
    </source>
</evidence>
<dbReference type="Gene3D" id="1.20.1280.50">
    <property type="match status" value="1"/>
</dbReference>
<evidence type="ECO:0000256" key="6">
    <source>
        <dbReference type="ARBA" id="ARBA00022777"/>
    </source>
</evidence>
<keyword evidence="8 11" id="KW-0067">ATP-binding</keyword>
<feature type="binding site" evidence="11">
    <location>
        <position position="833"/>
    </location>
    <ligand>
        <name>ATP</name>
        <dbReference type="ChEBI" id="CHEBI:30616"/>
    </ligand>
</feature>
<dbReference type="SMART" id="SM00220">
    <property type="entry name" value="S_TKc"/>
    <property type="match status" value="1"/>
</dbReference>
<proteinExistence type="inferred from homology"/>
<dbReference type="GO" id="GO:0008270">
    <property type="term" value="F:zinc ion binding"/>
    <property type="evidence" value="ECO:0007669"/>
    <property type="project" value="UniProtKB-KW"/>
</dbReference>
<dbReference type="PRINTS" id="PR00370">
    <property type="entry name" value="FMOXYGENASE"/>
</dbReference>
<evidence type="ECO:0000259" key="16">
    <source>
        <dbReference type="PROSITE" id="PS51283"/>
    </source>
</evidence>
<comment type="similarity">
    <text evidence="12">Belongs to the protein kinase superfamily. Ser/Thr protein kinase family. MAP kinase subfamily.</text>
</comment>
<comment type="caution">
    <text evidence="17">The sequence shown here is derived from an EMBL/GenBank/DDBJ whole genome shotgun (WGS) entry which is preliminary data.</text>
</comment>
<organism evidence="17 18">
    <name type="scientific">Bifiguratus adelaidae</name>
    <dbReference type="NCBI Taxonomy" id="1938954"/>
    <lineage>
        <taxon>Eukaryota</taxon>
        <taxon>Fungi</taxon>
        <taxon>Fungi incertae sedis</taxon>
        <taxon>Mucoromycota</taxon>
        <taxon>Mucoromycotina</taxon>
        <taxon>Endogonomycetes</taxon>
        <taxon>Endogonales</taxon>
        <taxon>Endogonales incertae sedis</taxon>
        <taxon>Bifiguratus</taxon>
    </lineage>
</organism>
<dbReference type="Gene3D" id="3.50.50.60">
    <property type="entry name" value="FAD/NAD(P)-binding domain"/>
    <property type="match status" value="2"/>
</dbReference>
<dbReference type="InterPro" id="IPR036188">
    <property type="entry name" value="FAD/NAD-bd_sf"/>
</dbReference>
<dbReference type="Pfam" id="PF00069">
    <property type="entry name" value="Pkinase"/>
    <property type="match status" value="1"/>
</dbReference>
<dbReference type="InterPro" id="IPR006615">
    <property type="entry name" value="Pept_C19_DUSP"/>
</dbReference>
<keyword evidence="3" id="KW-0285">Flavoprotein</keyword>
<dbReference type="PROSITE" id="PS50011">
    <property type="entry name" value="PROTEIN_KINASE_DOM"/>
    <property type="match status" value="1"/>
</dbReference>
<dbReference type="SUPFAM" id="SSF57850">
    <property type="entry name" value="RING/U-box"/>
    <property type="match status" value="1"/>
</dbReference>
<dbReference type="GO" id="GO:0004707">
    <property type="term" value="F:MAP kinase activity"/>
    <property type="evidence" value="ECO:0007669"/>
    <property type="project" value="UniProtKB-EC"/>
</dbReference>
<evidence type="ECO:0000313" key="18">
    <source>
        <dbReference type="Proteomes" id="UP000242875"/>
    </source>
</evidence>
<accession>A0A261Y3T7</accession>
<evidence type="ECO:0000256" key="13">
    <source>
        <dbReference type="SAM" id="MobiDB-lite"/>
    </source>
</evidence>
<dbReference type="GO" id="GO:0050660">
    <property type="term" value="F:flavin adenine dinucleotide binding"/>
    <property type="evidence" value="ECO:0007669"/>
    <property type="project" value="InterPro"/>
</dbReference>
<evidence type="ECO:0000259" key="14">
    <source>
        <dbReference type="PROSITE" id="PS50011"/>
    </source>
</evidence>
<evidence type="ECO:0000256" key="4">
    <source>
        <dbReference type="ARBA" id="ARBA00022679"/>
    </source>
</evidence>
<dbReference type="Pfam" id="PF06337">
    <property type="entry name" value="DUSP"/>
    <property type="match status" value="1"/>
</dbReference>
<dbReference type="InterPro" id="IPR000960">
    <property type="entry name" value="Flavin_mOase"/>
</dbReference>
<dbReference type="InterPro" id="IPR011009">
    <property type="entry name" value="Kinase-like_dom_sf"/>
</dbReference>
<comment type="cofactor">
    <cofactor evidence="12">
        <name>Mg(2+)</name>
        <dbReference type="ChEBI" id="CHEBI:18420"/>
    </cofactor>
</comment>
<comment type="catalytic activity">
    <reaction evidence="12">
        <text>L-threonyl-[protein] + ATP = O-phospho-L-threonyl-[protein] + ADP + H(+)</text>
        <dbReference type="Rhea" id="RHEA:46608"/>
        <dbReference type="Rhea" id="RHEA-COMP:11060"/>
        <dbReference type="Rhea" id="RHEA-COMP:11605"/>
        <dbReference type="ChEBI" id="CHEBI:15378"/>
        <dbReference type="ChEBI" id="CHEBI:30013"/>
        <dbReference type="ChEBI" id="CHEBI:30616"/>
        <dbReference type="ChEBI" id="CHEBI:61977"/>
        <dbReference type="ChEBI" id="CHEBI:456216"/>
        <dbReference type="EC" id="2.7.11.24"/>
    </reaction>
</comment>
<dbReference type="InterPro" id="IPR001607">
    <property type="entry name" value="Znf_UBP"/>
</dbReference>
<dbReference type="InterPro" id="IPR017441">
    <property type="entry name" value="Protein_kinase_ATP_BS"/>
</dbReference>
<comment type="activity regulation">
    <text evidence="12">Activated by threonine and tyrosine phosphorylation.</text>
</comment>
<dbReference type="InterPro" id="IPR020946">
    <property type="entry name" value="Flavin_mOase-like"/>
</dbReference>
<dbReference type="GO" id="GO:0004499">
    <property type="term" value="F:N,N-dimethylaniline monooxygenase activity"/>
    <property type="evidence" value="ECO:0007669"/>
    <property type="project" value="InterPro"/>
</dbReference>
<dbReference type="Gene3D" id="3.30.2230.10">
    <property type="entry name" value="DUSP-like"/>
    <property type="match status" value="1"/>
</dbReference>
<evidence type="ECO:0000256" key="2">
    <source>
        <dbReference type="ARBA" id="ARBA00022527"/>
    </source>
</evidence>
<dbReference type="CDD" id="cd07834">
    <property type="entry name" value="STKc_MAPK"/>
    <property type="match status" value="1"/>
</dbReference>
<dbReference type="PROSITE" id="PS51283">
    <property type="entry name" value="DUSP"/>
    <property type="match status" value="1"/>
</dbReference>
<reference evidence="17 18" key="1">
    <citation type="journal article" date="2017" name="Mycologia">
        <title>Bifiguratus adelaidae, gen. et sp. nov., a new member of Mucoromycotina in endophytic and soil-dwelling habitats.</title>
        <authorList>
            <person name="Torres-Cruz T.J."/>
            <person name="Billingsley Tobias T.L."/>
            <person name="Almatruk M."/>
            <person name="Hesse C."/>
            <person name="Kuske C.R."/>
            <person name="Desiro A."/>
            <person name="Benucci G.M."/>
            <person name="Bonito G."/>
            <person name="Stajich J.E."/>
            <person name="Dunlap C."/>
            <person name="Arnold A.E."/>
            <person name="Porras-Alfaro A."/>
        </authorList>
    </citation>
    <scope>NUCLEOTIDE SEQUENCE [LARGE SCALE GENOMIC DNA]</scope>
    <source>
        <strain evidence="17 18">AZ0501</strain>
    </source>
</reference>
<dbReference type="SUPFAM" id="SSF81383">
    <property type="entry name" value="F-box domain"/>
    <property type="match status" value="1"/>
</dbReference>
<dbReference type="FunFam" id="3.30.200.20:FF:000046">
    <property type="entry name" value="Mitogen-activated protein kinase"/>
    <property type="match status" value="1"/>
</dbReference>
<gene>
    <name evidence="17" type="ORF">BZG36_02294</name>
</gene>
<feature type="domain" description="DUSP" evidence="16">
    <location>
        <begin position="252"/>
        <end position="376"/>
    </location>
</feature>
<dbReference type="PROSITE" id="PS50271">
    <property type="entry name" value="ZF_UBP"/>
    <property type="match status" value="1"/>
</dbReference>
<keyword evidence="18" id="KW-1185">Reference proteome</keyword>
<evidence type="ECO:0000256" key="9">
    <source>
        <dbReference type="ARBA" id="ARBA00023002"/>
    </source>
</evidence>
<keyword evidence="10" id="KW-0863">Zinc-finger</keyword>
<dbReference type="EC" id="2.7.11.24" evidence="1 12"/>
<feature type="domain" description="UBP-type" evidence="15">
    <location>
        <begin position="121"/>
        <end position="240"/>
    </location>
</feature>
<evidence type="ECO:0000256" key="5">
    <source>
        <dbReference type="ARBA" id="ARBA00022741"/>
    </source>
</evidence>
<evidence type="ECO:0000256" key="12">
    <source>
        <dbReference type="RuleBase" id="RU361165"/>
    </source>
</evidence>
<sequence length="1286" mass="144759">MAKEKTAKKSTGGGKVMVEGLLTEDGLAKKLSPYNKFVKTEIAKMKSEKPGLGHQEEIIAEILSYLEVSDVLALAAMSRQFQAACSSERVWKGLVVRTKNIAYRDPSESWRRVFYSADIGEACRHINALADPEARAAAVEGFWRTIMALVDGSQGVRCYSCGRSLPDLWMCLEPGCYVIGCGRRQAAHALKHFNAERHFIAVKLRTLECWCYGCKKWLGVMSGPKGERYVINDIINRISSSLPRGSPIQPTTFFTSRRQFERELAREAADDHTSLINNTTYFVCTGWMQAWYEFLLGNADPPGRIDNSPLLTTHVSASSVAAGASSHLVNPAEVTVRKMRRNVIAGLDFALIRPSTWEYLHRVYGIPEEEILNEESITDPEYNYIRLSVAALKAEAARLTPEELYSEDTDESVMPPSFPLHTNLPKNVMCYRDVPFASETHMYPPHADILSYLETYAQQHNLNPLIQFSTEVVRAEYDDAWNVTTLHVDTGKRYTREFDAILVCSGHYTVPYIPDIPGLSEYKRLGTESGTVTLKHARDYRHPDIFADKTAIVIGGGFSAVDVAREATGKARKVYQSVRSFAKGQREGGGSTPEVHQEDANDWEAKINQVPEIARFVAPTHETPRGAIVLMDGTTLTDVDFVLFGTGYLYTLPFLPQYTSADGHIKEDTLLTDGMSLLNLYLHLVYMSNPTMAFVGLPMKIVPLPMAQMQSLLVSKIWAGKAELPSIPMMRQWYDTNMKDEHGQERGRERMILGAPAEAHYLNLMYRWIVTGEVNGETEEIIDKVQRPVPIGGGQVFVLNPRYNIIRAVGQGAYGTVCSAVDTRTNECVAIKKVSRIFDKPILTKRCLREIKLLQHFNGHSNIIGILDMDIPDKDNFKDVYLIQPCMDTTLSEIIHSAQNLQDVHLQWFTYQILCGLKFIHSAHVVHRDLKPANILVNANCDLRICDFGLARGFHDQQNDAPTFMTQYVATRWYRAPEIMLSFAGYTQAIDMWSVGCIFGELLGGEVMFRGDNYVDQLNRILRTLGVPDDNDPIWSKMTSETVVKYIQRLKHANTNKLSSKQIDFSLLYPQATPLAIQFLQEFLFLDPDRRITADEALQHPYLVQFSSPEDEISCPKRFDFDALEAVQDQDELRKLIVQDVQRFKASLLTKKFRKIGNVVLSLRGFQRKGKSYSGKPMRTATASSFIQDPNAASETVLDSYLPTPAEEDVVLAEDIHLDSRYPEPNIRSRASHSESYVSEETVASDGSTVFSQEPEDMYSSDLTQPMDVDRLGLEQTLRQGSLIVN</sequence>
<dbReference type="InterPro" id="IPR000719">
    <property type="entry name" value="Prot_kinase_dom"/>
</dbReference>